<evidence type="ECO:0000256" key="13">
    <source>
        <dbReference type="ARBA" id="ARBA00023027"/>
    </source>
</evidence>
<evidence type="ECO:0000256" key="17">
    <source>
        <dbReference type="ARBA" id="ARBA00031028"/>
    </source>
</evidence>
<keyword evidence="9" id="KW-0999">Mitochondrion inner membrane</keyword>
<evidence type="ECO:0000256" key="4">
    <source>
        <dbReference type="ARBA" id="ARBA00012944"/>
    </source>
</evidence>
<keyword evidence="12 19" id="KW-1133">Transmembrane helix</keyword>
<keyword evidence="13" id="KW-0520">NAD</keyword>
<comment type="similarity">
    <text evidence="3">Belongs to the complex I subunit 2 family.</text>
</comment>
<dbReference type="InterPro" id="IPR001750">
    <property type="entry name" value="ND/Mrp_TM"/>
</dbReference>
<keyword evidence="6" id="KW-0813">Transport</keyword>
<comment type="catalytic activity">
    <reaction evidence="18">
        <text>a ubiquinone + NADH + 5 H(+)(in) = a ubiquinol + NAD(+) + 4 H(+)(out)</text>
        <dbReference type="Rhea" id="RHEA:29091"/>
        <dbReference type="Rhea" id="RHEA-COMP:9565"/>
        <dbReference type="Rhea" id="RHEA-COMP:9566"/>
        <dbReference type="ChEBI" id="CHEBI:15378"/>
        <dbReference type="ChEBI" id="CHEBI:16389"/>
        <dbReference type="ChEBI" id="CHEBI:17976"/>
        <dbReference type="ChEBI" id="CHEBI:57540"/>
        <dbReference type="ChEBI" id="CHEBI:57945"/>
        <dbReference type="EC" id="7.1.1.2"/>
    </reaction>
</comment>
<evidence type="ECO:0000256" key="2">
    <source>
        <dbReference type="ARBA" id="ARBA00004448"/>
    </source>
</evidence>
<dbReference type="EC" id="7.1.1.2" evidence="4"/>
<gene>
    <name evidence="21" type="primary">nad2</name>
</gene>
<feature type="transmembrane region" description="Helical" evidence="19">
    <location>
        <begin position="299"/>
        <end position="317"/>
    </location>
</feature>
<proteinExistence type="inferred from homology"/>
<keyword evidence="11" id="KW-0249">Electron transport</keyword>
<evidence type="ECO:0000256" key="10">
    <source>
        <dbReference type="ARBA" id="ARBA00022967"/>
    </source>
</evidence>
<feature type="transmembrane region" description="Helical" evidence="19">
    <location>
        <begin position="127"/>
        <end position="152"/>
    </location>
</feature>
<evidence type="ECO:0000256" key="6">
    <source>
        <dbReference type="ARBA" id="ARBA00022448"/>
    </source>
</evidence>
<feature type="transmembrane region" description="Helical" evidence="19">
    <location>
        <begin position="227"/>
        <end position="246"/>
    </location>
</feature>
<evidence type="ECO:0000256" key="3">
    <source>
        <dbReference type="ARBA" id="ARBA00007012"/>
    </source>
</evidence>
<comment type="function">
    <text evidence="1">Core subunit of the mitochondrial membrane respiratory chain NADH dehydrogenase (Complex I) that is believed to belong to the minimal assembly required for catalysis. Complex I functions in the transfer of electrons from NADH to the respiratory chain. The immediate electron acceptor for the enzyme is believed to be ubiquinone.</text>
</comment>
<keyword evidence="10" id="KW-1278">Translocase</keyword>
<evidence type="ECO:0000256" key="12">
    <source>
        <dbReference type="ARBA" id="ARBA00022989"/>
    </source>
</evidence>
<evidence type="ECO:0000256" key="19">
    <source>
        <dbReference type="SAM" id="Phobius"/>
    </source>
</evidence>
<evidence type="ECO:0000256" key="14">
    <source>
        <dbReference type="ARBA" id="ARBA00023075"/>
    </source>
</evidence>
<feature type="transmembrane region" description="Helical" evidence="19">
    <location>
        <begin position="58"/>
        <end position="75"/>
    </location>
</feature>
<keyword evidence="8 19" id="KW-0812">Transmembrane</keyword>
<dbReference type="PANTHER" id="PTHR46552:SF1">
    <property type="entry name" value="NADH-UBIQUINONE OXIDOREDUCTASE CHAIN 2"/>
    <property type="match status" value="1"/>
</dbReference>
<keyword evidence="15 21" id="KW-0496">Mitochondrion</keyword>
<evidence type="ECO:0000256" key="9">
    <source>
        <dbReference type="ARBA" id="ARBA00022792"/>
    </source>
</evidence>
<feature type="transmembrane region" description="Helical" evidence="19">
    <location>
        <begin position="258"/>
        <end position="278"/>
    </location>
</feature>
<reference evidence="21" key="1">
    <citation type="submission" date="2018-05" db="EMBL/GenBank/DDBJ databases">
        <title>Complete sequence and characterization of the mitochondrial genome of Achilidae,using next generation sequencing.</title>
        <authorList>
            <person name="Xu S."/>
        </authorList>
    </citation>
    <scope>NUCLEOTIDE SEQUENCE</scope>
</reference>
<feature type="transmembrane region" description="Helical" evidence="19">
    <location>
        <begin position="87"/>
        <end position="106"/>
    </location>
</feature>
<geneLocation type="mitochondrion" evidence="21"/>
<dbReference type="EMBL" id="MH324928">
    <property type="protein sequence ID" value="AZZ89110.1"/>
    <property type="molecule type" value="Genomic_DNA"/>
</dbReference>
<dbReference type="Pfam" id="PF00361">
    <property type="entry name" value="Proton_antipo_M"/>
    <property type="match status" value="1"/>
</dbReference>
<evidence type="ECO:0000256" key="16">
    <source>
        <dbReference type="ARBA" id="ARBA00023136"/>
    </source>
</evidence>
<feature type="transmembrane region" description="Helical" evidence="19">
    <location>
        <begin position="187"/>
        <end position="207"/>
    </location>
</feature>
<keyword evidence="7" id="KW-0679">Respiratory chain</keyword>
<accession>A0A451GIQ9</accession>
<keyword evidence="14" id="KW-0830">Ubiquinone</keyword>
<evidence type="ECO:0000256" key="15">
    <source>
        <dbReference type="ARBA" id="ARBA00023128"/>
    </source>
</evidence>
<evidence type="ECO:0000259" key="20">
    <source>
        <dbReference type="Pfam" id="PF00361"/>
    </source>
</evidence>
<sequence>MKMNMTMIMFTTITFTSVIMVMSSNNILFSWISMEINFISFMPIINKSKKINDQTMKYLIIQSMSSSVMLMTMMLNSTTDTKLSNSMLLMVSMMMKMGLMPFHLWAPSLMQVISWRNCMLISTLQKISPTIMMSQLLSTELMMPMMCLNLIMSPITGMKQSSFKKMMAYSSISNSPWMIMATKTSKFQSITFFIIYSTLMTMMTNLLKEVNVTFLNQMNNMKPEQKLTLLMMMLSISGMPPLLGFMPKWMILQSTVQSSMQISISMILSSVSSTFMYLKMIYPTMMFLFNSKKTTLKNLNSTLTSLTINMTSIPLILMSKMN</sequence>
<evidence type="ECO:0000256" key="1">
    <source>
        <dbReference type="ARBA" id="ARBA00003257"/>
    </source>
</evidence>
<dbReference type="AlphaFoldDB" id="A0A451GIQ9"/>
<dbReference type="GO" id="GO:0008137">
    <property type="term" value="F:NADH dehydrogenase (ubiquinone) activity"/>
    <property type="evidence" value="ECO:0007669"/>
    <property type="project" value="UniProtKB-EC"/>
</dbReference>
<evidence type="ECO:0000256" key="8">
    <source>
        <dbReference type="ARBA" id="ARBA00022692"/>
    </source>
</evidence>
<evidence type="ECO:0000313" key="21">
    <source>
        <dbReference type="EMBL" id="AZZ89110.1"/>
    </source>
</evidence>
<organism evidence="21">
    <name type="scientific">Magadhaideus sp. n. SX-2018</name>
    <dbReference type="NCBI Taxonomy" id="2220057"/>
    <lineage>
        <taxon>Eukaryota</taxon>
        <taxon>Metazoa</taxon>
        <taxon>Ecdysozoa</taxon>
        <taxon>Arthropoda</taxon>
        <taxon>Hexapoda</taxon>
        <taxon>Insecta</taxon>
        <taxon>Pterygota</taxon>
        <taxon>Neoptera</taxon>
        <taxon>Paraneoptera</taxon>
        <taxon>Hemiptera</taxon>
        <taxon>Auchenorrhyncha</taxon>
        <taxon>Fulgoroidea</taxon>
        <taxon>Achilidae</taxon>
        <taxon>Magadhaideus</taxon>
    </lineage>
</organism>
<dbReference type="InterPro" id="IPR050175">
    <property type="entry name" value="Complex_I_Subunit_2"/>
</dbReference>
<evidence type="ECO:0000256" key="18">
    <source>
        <dbReference type="ARBA" id="ARBA00049551"/>
    </source>
</evidence>
<protein>
    <recommendedName>
        <fullName evidence="5">NADH-ubiquinone oxidoreductase chain 2</fullName>
        <ecNumber evidence="4">7.1.1.2</ecNumber>
    </recommendedName>
    <alternativeName>
        <fullName evidence="17">NADH dehydrogenase subunit 2</fullName>
    </alternativeName>
</protein>
<evidence type="ECO:0000256" key="11">
    <source>
        <dbReference type="ARBA" id="ARBA00022982"/>
    </source>
</evidence>
<feature type="domain" description="NADH:quinone oxidoreductase/Mrp antiporter transmembrane" evidence="20">
    <location>
        <begin position="24"/>
        <end position="268"/>
    </location>
</feature>
<feature type="transmembrane region" description="Helical" evidence="19">
    <location>
        <begin position="5"/>
        <end position="22"/>
    </location>
</feature>
<evidence type="ECO:0000256" key="7">
    <source>
        <dbReference type="ARBA" id="ARBA00022660"/>
    </source>
</evidence>
<name>A0A451GIQ9_9HEMI</name>
<comment type="subcellular location">
    <subcellularLocation>
        <location evidence="2">Mitochondrion inner membrane</location>
        <topology evidence="2">Multi-pass membrane protein</topology>
    </subcellularLocation>
</comment>
<evidence type="ECO:0000256" key="5">
    <source>
        <dbReference type="ARBA" id="ARBA00021008"/>
    </source>
</evidence>
<keyword evidence="16 19" id="KW-0472">Membrane</keyword>
<dbReference type="GO" id="GO:0005743">
    <property type="term" value="C:mitochondrial inner membrane"/>
    <property type="evidence" value="ECO:0007669"/>
    <property type="project" value="UniProtKB-SubCell"/>
</dbReference>
<dbReference type="GO" id="GO:0006120">
    <property type="term" value="P:mitochondrial electron transport, NADH to ubiquinone"/>
    <property type="evidence" value="ECO:0007669"/>
    <property type="project" value="TreeGrafter"/>
</dbReference>
<dbReference type="PANTHER" id="PTHR46552">
    <property type="entry name" value="NADH-UBIQUINONE OXIDOREDUCTASE CHAIN 2"/>
    <property type="match status" value="1"/>
</dbReference>